<gene>
    <name evidence="5" type="ORF">A2Y57_02330</name>
</gene>
<dbReference type="Proteomes" id="UP000177103">
    <property type="component" value="Unassembled WGS sequence"/>
</dbReference>
<feature type="domain" description="HIT" evidence="4">
    <location>
        <begin position="8"/>
        <end position="106"/>
    </location>
</feature>
<dbReference type="InterPro" id="IPR011146">
    <property type="entry name" value="HIT-like"/>
</dbReference>
<dbReference type="SUPFAM" id="SSF54197">
    <property type="entry name" value="HIT-like"/>
    <property type="match status" value="1"/>
</dbReference>
<accession>A0A1G1WBE7</accession>
<dbReference type="EMBL" id="MHCQ01000005">
    <property type="protein sequence ID" value="OGY24944.1"/>
    <property type="molecule type" value="Genomic_DNA"/>
</dbReference>
<comment type="caution">
    <text evidence="5">The sequence shown here is derived from an EMBL/GenBank/DDBJ whole genome shotgun (WGS) entry which is preliminary data.</text>
</comment>
<feature type="short sequence motif" description="Histidine triad motif" evidence="2 3">
    <location>
        <begin position="98"/>
        <end position="102"/>
    </location>
</feature>
<dbReference type="Gene3D" id="3.30.428.10">
    <property type="entry name" value="HIT-like"/>
    <property type="match status" value="1"/>
</dbReference>
<evidence type="ECO:0000313" key="5">
    <source>
        <dbReference type="EMBL" id="OGY24944.1"/>
    </source>
</evidence>
<reference evidence="5 6" key="1">
    <citation type="journal article" date="2016" name="Nat. Commun.">
        <title>Thousands of microbial genomes shed light on interconnected biogeochemical processes in an aquifer system.</title>
        <authorList>
            <person name="Anantharaman K."/>
            <person name="Brown C.T."/>
            <person name="Hug L.A."/>
            <person name="Sharon I."/>
            <person name="Castelle C.J."/>
            <person name="Probst A.J."/>
            <person name="Thomas B.C."/>
            <person name="Singh A."/>
            <person name="Wilkins M.J."/>
            <person name="Karaoz U."/>
            <person name="Brodie E.L."/>
            <person name="Williams K.H."/>
            <person name="Hubbard S.S."/>
            <person name="Banfield J.F."/>
        </authorList>
    </citation>
    <scope>NUCLEOTIDE SEQUENCE [LARGE SCALE GENOMIC DNA]</scope>
</reference>
<proteinExistence type="predicted"/>
<dbReference type="Pfam" id="PF11969">
    <property type="entry name" value="DcpS_C"/>
    <property type="match status" value="1"/>
</dbReference>
<evidence type="ECO:0000256" key="1">
    <source>
        <dbReference type="PIRSR" id="PIRSR601310-1"/>
    </source>
</evidence>
<dbReference type="InterPro" id="IPR036265">
    <property type="entry name" value="HIT-like_sf"/>
</dbReference>
<evidence type="ECO:0000256" key="2">
    <source>
        <dbReference type="PIRSR" id="PIRSR601310-3"/>
    </source>
</evidence>
<name>A0A1G1WBE7_9BACT</name>
<protein>
    <recommendedName>
        <fullName evidence="4">HIT domain-containing protein</fullName>
    </recommendedName>
</protein>
<feature type="active site" description="Tele-AMP-histidine intermediate" evidence="1">
    <location>
        <position position="100"/>
    </location>
</feature>
<evidence type="ECO:0000313" key="6">
    <source>
        <dbReference type="Proteomes" id="UP000177103"/>
    </source>
</evidence>
<sequence>MSDNENCTFCKIVKGEISADFEHVGEGVFAFKDIDPLAKIHLLVVPKKHIGSFLEIKEEDKDLLWEMVKIIQELIERKGISQTYRIVFNGGKYQHVPHLHWHLLGD</sequence>
<dbReference type="AlphaFoldDB" id="A0A1G1WBE7"/>
<dbReference type="PROSITE" id="PS51084">
    <property type="entry name" value="HIT_2"/>
    <property type="match status" value="1"/>
</dbReference>
<evidence type="ECO:0000256" key="3">
    <source>
        <dbReference type="PROSITE-ProRule" id="PRU00464"/>
    </source>
</evidence>
<dbReference type="InterPro" id="IPR001310">
    <property type="entry name" value="Histidine_triad_HIT"/>
</dbReference>
<dbReference type="PANTHER" id="PTHR23089">
    <property type="entry name" value="HISTIDINE TRIAD HIT PROTEIN"/>
    <property type="match status" value="1"/>
</dbReference>
<dbReference type="GO" id="GO:0003824">
    <property type="term" value="F:catalytic activity"/>
    <property type="evidence" value="ECO:0007669"/>
    <property type="project" value="InterPro"/>
</dbReference>
<evidence type="ECO:0000259" key="4">
    <source>
        <dbReference type="PROSITE" id="PS51084"/>
    </source>
</evidence>
<dbReference type="PRINTS" id="PR00332">
    <property type="entry name" value="HISTRIAD"/>
</dbReference>
<organism evidence="5 6">
    <name type="scientific">Candidatus Woykebacteria bacterium RBG_13_40_7b</name>
    <dbReference type="NCBI Taxonomy" id="1802594"/>
    <lineage>
        <taxon>Bacteria</taxon>
        <taxon>Candidatus Woykeibacteriota</taxon>
    </lineage>
</organism>